<dbReference type="AlphaFoldDB" id="A0A9J6ZBT1"/>
<sequence>MKKKWILSSIIVIALIYGLYAYHRPNYVELSFNSMIFSMDSDFEQSTIVSMKGDHYRSLLGNGMFLGELSVDEDLKYNVKLTKGRKSYEDIITTWDSNKNTIIIGYVEVSHELDKVWIQLDDINERYSLSEGHVAGPASASIEEKQISSKIVDGIK</sequence>
<dbReference type="EMBL" id="CP097899">
    <property type="protein sequence ID" value="URN93392.1"/>
    <property type="molecule type" value="Genomic_DNA"/>
</dbReference>
<dbReference type="Proteomes" id="UP001056756">
    <property type="component" value="Chromosome"/>
</dbReference>
<gene>
    <name evidence="1" type="ORF">NAG76_16355</name>
</gene>
<proteinExistence type="predicted"/>
<evidence type="ECO:0000313" key="2">
    <source>
        <dbReference type="Proteomes" id="UP001056756"/>
    </source>
</evidence>
<accession>A0A9J6ZBT1</accession>
<dbReference type="KEGG" id="plig:NAG76_16355"/>
<reference evidence="1" key="1">
    <citation type="submission" date="2022-05" db="EMBL/GenBank/DDBJ databases">
        <title>Novel bacterial taxa in a minimal lignocellulolytic consortium and its capacity to transform plastics disclosed by genome-resolved metagenomics.</title>
        <authorList>
            <person name="Rodriguez C.A.D."/>
            <person name="Diaz-Garcia L."/>
            <person name="Herrera K."/>
            <person name="Tarazona N.A."/>
            <person name="Sproer C."/>
            <person name="Overmann J."/>
            <person name="Jimenez D.J."/>
        </authorList>
    </citation>
    <scope>NUCLEOTIDE SEQUENCE</scope>
    <source>
        <strain evidence="1">MAG5</strain>
    </source>
</reference>
<name>A0A9J6ZBT1_9BACL</name>
<organism evidence="1 2">
    <name type="scientific">Candidatus Pristimantibacillus lignocellulolyticus</name>
    <dbReference type="NCBI Taxonomy" id="2994561"/>
    <lineage>
        <taxon>Bacteria</taxon>
        <taxon>Bacillati</taxon>
        <taxon>Bacillota</taxon>
        <taxon>Bacilli</taxon>
        <taxon>Bacillales</taxon>
        <taxon>Paenibacillaceae</taxon>
        <taxon>Candidatus Pristimantibacillus</taxon>
    </lineage>
</organism>
<evidence type="ECO:0000313" key="1">
    <source>
        <dbReference type="EMBL" id="URN93392.1"/>
    </source>
</evidence>
<protein>
    <submittedName>
        <fullName evidence="1">Uncharacterized protein</fullName>
    </submittedName>
</protein>